<protein>
    <submittedName>
        <fullName evidence="1">Uncharacterized protein</fullName>
    </submittedName>
</protein>
<gene>
    <name evidence="1" type="ORF">OsI_09154</name>
</gene>
<proteinExistence type="predicted"/>
<organism evidence="1 2">
    <name type="scientific">Oryza sativa subsp. indica</name>
    <name type="common">Rice</name>
    <dbReference type="NCBI Taxonomy" id="39946"/>
    <lineage>
        <taxon>Eukaryota</taxon>
        <taxon>Viridiplantae</taxon>
        <taxon>Streptophyta</taxon>
        <taxon>Embryophyta</taxon>
        <taxon>Tracheophyta</taxon>
        <taxon>Spermatophyta</taxon>
        <taxon>Magnoliopsida</taxon>
        <taxon>Liliopsida</taxon>
        <taxon>Poales</taxon>
        <taxon>Poaceae</taxon>
        <taxon>BOP clade</taxon>
        <taxon>Oryzoideae</taxon>
        <taxon>Oryzeae</taxon>
        <taxon>Oryzinae</taxon>
        <taxon>Oryza</taxon>
        <taxon>Oryza sativa</taxon>
    </lineage>
</organism>
<keyword evidence="2" id="KW-1185">Reference proteome</keyword>
<reference evidence="1 2" key="1">
    <citation type="journal article" date="2005" name="PLoS Biol.">
        <title>The genomes of Oryza sativa: a history of duplications.</title>
        <authorList>
            <person name="Yu J."/>
            <person name="Wang J."/>
            <person name="Lin W."/>
            <person name="Li S."/>
            <person name="Li H."/>
            <person name="Zhou J."/>
            <person name="Ni P."/>
            <person name="Dong W."/>
            <person name="Hu S."/>
            <person name="Zeng C."/>
            <person name="Zhang J."/>
            <person name="Zhang Y."/>
            <person name="Li R."/>
            <person name="Xu Z."/>
            <person name="Li S."/>
            <person name="Li X."/>
            <person name="Zheng H."/>
            <person name="Cong L."/>
            <person name="Lin L."/>
            <person name="Yin J."/>
            <person name="Geng J."/>
            <person name="Li G."/>
            <person name="Shi J."/>
            <person name="Liu J."/>
            <person name="Lv H."/>
            <person name="Li J."/>
            <person name="Wang J."/>
            <person name="Deng Y."/>
            <person name="Ran L."/>
            <person name="Shi X."/>
            <person name="Wang X."/>
            <person name="Wu Q."/>
            <person name="Li C."/>
            <person name="Ren X."/>
            <person name="Wang J."/>
            <person name="Wang X."/>
            <person name="Li D."/>
            <person name="Liu D."/>
            <person name="Zhang X."/>
            <person name="Ji Z."/>
            <person name="Zhao W."/>
            <person name="Sun Y."/>
            <person name="Zhang Z."/>
            <person name="Bao J."/>
            <person name="Han Y."/>
            <person name="Dong L."/>
            <person name="Ji J."/>
            <person name="Chen P."/>
            <person name="Wu S."/>
            <person name="Liu J."/>
            <person name="Xiao Y."/>
            <person name="Bu D."/>
            <person name="Tan J."/>
            <person name="Yang L."/>
            <person name="Ye C."/>
            <person name="Zhang J."/>
            <person name="Xu J."/>
            <person name="Zhou Y."/>
            <person name="Yu Y."/>
            <person name="Zhang B."/>
            <person name="Zhuang S."/>
            <person name="Wei H."/>
            <person name="Liu B."/>
            <person name="Lei M."/>
            <person name="Yu H."/>
            <person name="Li Y."/>
            <person name="Xu H."/>
            <person name="Wei S."/>
            <person name="He X."/>
            <person name="Fang L."/>
            <person name="Zhang Z."/>
            <person name="Zhang Y."/>
            <person name="Huang X."/>
            <person name="Su Z."/>
            <person name="Tong W."/>
            <person name="Li J."/>
            <person name="Tong Z."/>
            <person name="Li S."/>
            <person name="Ye J."/>
            <person name="Wang L."/>
            <person name="Fang L."/>
            <person name="Lei T."/>
            <person name="Chen C."/>
            <person name="Chen H."/>
            <person name="Xu Z."/>
            <person name="Li H."/>
            <person name="Huang H."/>
            <person name="Zhang F."/>
            <person name="Xu H."/>
            <person name="Li N."/>
            <person name="Zhao C."/>
            <person name="Li S."/>
            <person name="Dong L."/>
            <person name="Huang Y."/>
            <person name="Li L."/>
            <person name="Xi Y."/>
            <person name="Qi Q."/>
            <person name="Li W."/>
            <person name="Zhang B."/>
            <person name="Hu W."/>
            <person name="Zhang Y."/>
            <person name="Tian X."/>
            <person name="Jiao Y."/>
            <person name="Liang X."/>
            <person name="Jin J."/>
            <person name="Gao L."/>
            <person name="Zheng W."/>
            <person name="Hao B."/>
            <person name="Liu S."/>
            <person name="Wang W."/>
            <person name="Yuan L."/>
            <person name="Cao M."/>
            <person name="McDermott J."/>
            <person name="Samudrala R."/>
            <person name="Wang J."/>
            <person name="Wong G.K."/>
            <person name="Yang H."/>
        </authorList>
    </citation>
    <scope>NUCLEOTIDE SEQUENCE [LARGE SCALE GENOMIC DNA]</scope>
    <source>
        <strain evidence="2">cv. 93-11</strain>
    </source>
</reference>
<accession>B8AJH4</accession>
<evidence type="ECO:0000313" key="2">
    <source>
        <dbReference type="Proteomes" id="UP000007015"/>
    </source>
</evidence>
<sequence>MESDETEVDSMDVKESLKANAAAIDSESLHQWALATTLHDPIVAIKPFSTCYVFKVTVRCHCCELTAAVYLQE</sequence>
<dbReference type="EMBL" id="CM000127">
    <property type="protein sequence ID" value="EEC74104.1"/>
    <property type="molecule type" value="Genomic_DNA"/>
</dbReference>
<evidence type="ECO:0000313" key="1">
    <source>
        <dbReference type="EMBL" id="EEC74104.1"/>
    </source>
</evidence>
<dbReference type="AlphaFoldDB" id="B8AJH4"/>
<dbReference type="Proteomes" id="UP000007015">
    <property type="component" value="Chromosome 2"/>
</dbReference>
<dbReference type="Gramene" id="BGIOSGA005494-TA">
    <property type="protein sequence ID" value="BGIOSGA005494-PA"/>
    <property type="gene ID" value="BGIOSGA005494"/>
</dbReference>
<name>B8AJH4_ORYSI</name>
<dbReference type="HOGENOM" id="CLU_2709166_0_0_1"/>